<dbReference type="STRING" id="1297569.MESS2_1030199"/>
<dbReference type="AlphaFoldDB" id="M5EG78"/>
<evidence type="ECO:0000313" key="5">
    <source>
        <dbReference type="EMBL" id="CCV03342.1"/>
    </source>
</evidence>
<evidence type="ECO:0000313" key="6">
    <source>
        <dbReference type="Proteomes" id="UP000012062"/>
    </source>
</evidence>
<accession>M5EG78</accession>
<gene>
    <name evidence="5" type="ORF">MESS2_1030199</name>
</gene>
<evidence type="ECO:0000256" key="1">
    <source>
        <dbReference type="ARBA" id="ARBA00037217"/>
    </source>
</evidence>
<proteinExistence type="predicted"/>
<dbReference type="Pfam" id="PF01593">
    <property type="entry name" value="Amino_oxidase"/>
    <property type="match status" value="1"/>
</dbReference>
<keyword evidence="6" id="KW-1185">Reference proteome</keyword>
<comment type="subunit">
    <text evidence="2">Interacts with COX5B; this interaction may contribute to localize PYROXD2 to the inner face of the inner mitochondrial membrane.</text>
</comment>
<name>M5EG78_9HYPH</name>
<comment type="caution">
    <text evidence="5">The sequence shown here is derived from an EMBL/GenBank/DDBJ whole genome shotgun (WGS) entry which is preliminary data.</text>
</comment>
<dbReference type="EMBL" id="CAUM01000006">
    <property type="protein sequence ID" value="CCV03342.1"/>
    <property type="molecule type" value="Genomic_DNA"/>
</dbReference>
<dbReference type="Proteomes" id="UP000012062">
    <property type="component" value="Unassembled WGS sequence"/>
</dbReference>
<evidence type="ECO:0000259" key="4">
    <source>
        <dbReference type="Pfam" id="PF01593"/>
    </source>
</evidence>
<dbReference type="PANTHER" id="PTHR10668:SF105">
    <property type="entry name" value="DEHYDROGENASE-RELATED"/>
    <property type="match status" value="1"/>
</dbReference>
<reference evidence="5 6" key="1">
    <citation type="submission" date="2013-02" db="EMBL/GenBank/DDBJ databases">
        <authorList>
            <person name="Genoscope - CEA"/>
        </authorList>
    </citation>
    <scope>NUCLEOTIDE SEQUENCE [LARGE SCALE GENOMIC DNA]</scope>
    <source>
        <strain evidence="5 6">STM 2683</strain>
    </source>
</reference>
<comment type="function">
    <text evidence="1">Probable oxidoreductase that may play a role as regulator of mitochondrial function.</text>
</comment>
<dbReference type="PANTHER" id="PTHR10668">
    <property type="entry name" value="PHYTOENE DEHYDROGENASE"/>
    <property type="match status" value="1"/>
</dbReference>
<dbReference type="SUPFAM" id="SSF51905">
    <property type="entry name" value="FAD/NAD(P)-binding domain"/>
    <property type="match status" value="1"/>
</dbReference>
<feature type="domain" description="Amine oxidase" evidence="4">
    <location>
        <begin position="21"/>
        <end position="512"/>
    </location>
</feature>
<sequence length="529" mass="56046">MGWVGVSEFDAIFVGAGHNSLACAAHLALKGWKTGVFERSETIGGAVQTREFTLPGFRHDFGAMNLSLFAGSAFHRKYANELKSHGLEFSAVADCFASAFPDGRWFGVSNDLEKTASRIAAFSQADAATWRRLVAAFPGEAEHLFRVLGSPMSARAVAGTAWNLWRKKGMSGALDTGRLLLSSTRAWLEENFESAHVRTTLAAWGMHLDFAPDIAGGAVFPYLESMANQCFGMVLGKGGADTIIRALSGMVTSAGGKIATGAEVAEITVAAGKATGVRLASGDFHIASKAVIAGVAPRALPGKLLPNGSGDAGFDAAMKKFRHAPGTMMIHLALDDLPDWRAGAELRQFAYVHLSPSLDAMSRTYQQAIAGMLPDEPVLVVGQPTAIDPSRAPEGKHVLWVQVRMLPAEISGDAAGQIAPGRWDLVKEQYAERVLGIIESYAPGLRQKILGRAVFSPLDLERENPNLVGGDQVCGSHHLAQNFLFRPARGYAGWNTPVGNLHLTGAATWPGAGAGAASGYMLAQQLGGR</sequence>
<dbReference type="InterPro" id="IPR036188">
    <property type="entry name" value="FAD/NAD-bd_sf"/>
</dbReference>
<protein>
    <recommendedName>
        <fullName evidence="3">Pyridine nucleotide-disulfide oxidoreductase domain-containing protein 2</fullName>
    </recommendedName>
</protein>
<dbReference type="InterPro" id="IPR002937">
    <property type="entry name" value="Amino_oxidase"/>
</dbReference>
<dbReference type="GO" id="GO:0016491">
    <property type="term" value="F:oxidoreductase activity"/>
    <property type="evidence" value="ECO:0007669"/>
    <property type="project" value="InterPro"/>
</dbReference>
<organism evidence="5 6">
    <name type="scientific">Mesorhizobium metallidurans STM 2683</name>
    <dbReference type="NCBI Taxonomy" id="1297569"/>
    <lineage>
        <taxon>Bacteria</taxon>
        <taxon>Pseudomonadati</taxon>
        <taxon>Pseudomonadota</taxon>
        <taxon>Alphaproteobacteria</taxon>
        <taxon>Hyphomicrobiales</taxon>
        <taxon>Phyllobacteriaceae</taxon>
        <taxon>Mesorhizobium</taxon>
    </lineage>
</organism>
<dbReference type="eggNOG" id="COG1233">
    <property type="taxonomic scope" value="Bacteria"/>
</dbReference>
<evidence type="ECO:0000256" key="2">
    <source>
        <dbReference type="ARBA" id="ARBA00038825"/>
    </source>
</evidence>
<evidence type="ECO:0000256" key="3">
    <source>
        <dbReference type="ARBA" id="ARBA00040298"/>
    </source>
</evidence>
<dbReference type="Gene3D" id="3.50.50.60">
    <property type="entry name" value="FAD/NAD(P)-binding domain"/>
    <property type="match status" value="2"/>
</dbReference>